<dbReference type="EMBL" id="NAJL01000008">
    <property type="protein sequence ID" value="TKA31400.1"/>
    <property type="molecule type" value="Genomic_DNA"/>
</dbReference>
<feature type="transmembrane region" description="Helical" evidence="5">
    <location>
        <begin position="259"/>
        <end position="278"/>
    </location>
</feature>
<feature type="transmembrane region" description="Helical" evidence="5">
    <location>
        <begin position="178"/>
        <end position="200"/>
    </location>
</feature>
<dbReference type="Proteomes" id="UP000308549">
    <property type="component" value="Unassembled WGS sequence"/>
</dbReference>
<feature type="transmembrane region" description="Helical" evidence="5">
    <location>
        <begin position="221"/>
        <end position="239"/>
    </location>
</feature>
<dbReference type="AlphaFoldDB" id="A0A4U0U818"/>
<keyword evidence="2 5" id="KW-0812">Transmembrane</keyword>
<sequence>MATLAHLLARADENRGCTQNTCPVSESVYGYRPSLGATIFFLILFALSGCLYAWQGLKTKTYFFTWAMILGSLSEILGYVAKLLLWNDPFSDTGFKMSVVLLTFAPAFYAAGIYYTLRHICLTFGPDFSRLKPAWYTYIFISCDLFSIVLQAVGGALASVADDDALLNAGDNVMVTGLVTQVFTLVVFGAFAADYAYAAYRHRHELNPATVELRRSLRFKLFIVALWVAFSCILIRCAYRVAELVNGWVHNPILHDQGLFIGLDSVAVGIAALALNVFHPGYCFPKEQEQIAQGIEKASGGGASDEEAGIGG</sequence>
<evidence type="ECO:0000256" key="4">
    <source>
        <dbReference type="ARBA" id="ARBA00023136"/>
    </source>
</evidence>
<dbReference type="PANTHER" id="PTHR31465:SF9">
    <property type="entry name" value="SPHINGOID LONG-CHAIN BASE TRANSPORTER RSB1"/>
    <property type="match status" value="1"/>
</dbReference>
<organism evidence="6 7">
    <name type="scientific">Salinomyces thailandicus</name>
    <dbReference type="NCBI Taxonomy" id="706561"/>
    <lineage>
        <taxon>Eukaryota</taxon>
        <taxon>Fungi</taxon>
        <taxon>Dikarya</taxon>
        <taxon>Ascomycota</taxon>
        <taxon>Pezizomycotina</taxon>
        <taxon>Dothideomycetes</taxon>
        <taxon>Dothideomycetidae</taxon>
        <taxon>Mycosphaerellales</taxon>
        <taxon>Teratosphaeriaceae</taxon>
        <taxon>Salinomyces</taxon>
    </lineage>
</organism>
<gene>
    <name evidence="6" type="ORF">B0A50_02246</name>
</gene>
<evidence type="ECO:0000256" key="3">
    <source>
        <dbReference type="ARBA" id="ARBA00022989"/>
    </source>
</evidence>
<feature type="transmembrane region" description="Helical" evidence="5">
    <location>
        <begin position="35"/>
        <end position="54"/>
    </location>
</feature>
<keyword evidence="3 5" id="KW-1133">Transmembrane helix</keyword>
<evidence type="ECO:0000256" key="1">
    <source>
        <dbReference type="ARBA" id="ARBA00004141"/>
    </source>
</evidence>
<evidence type="ECO:0000313" key="7">
    <source>
        <dbReference type="Proteomes" id="UP000308549"/>
    </source>
</evidence>
<comment type="subcellular location">
    <subcellularLocation>
        <location evidence="1">Membrane</location>
        <topology evidence="1">Multi-pass membrane protein</topology>
    </subcellularLocation>
</comment>
<feature type="transmembrane region" description="Helical" evidence="5">
    <location>
        <begin position="61"/>
        <end position="85"/>
    </location>
</feature>
<dbReference type="InterPro" id="IPR007568">
    <property type="entry name" value="RTA1"/>
</dbReference>
<feature type="transmembrane region" description="Helical" evidence="5">
    <location>
        <begin position="138"/>
        <end position="158"/>
    </location>
</feature>
<name>A0A4U0U818_9PEZI</name>
<dbReference type="GO" id="GO:0005886">
    <property type="term" value="C:plasma membrane"/>
    <property type="evidence" value="ECO:0007669"/>
    <property type="project" value="TreeGrafter"/>
</dbReference>
<evidence type="ECO:0000256" key="2">
    <source>
        <dbReference type="ARBA" id="ARBA00022692"/>
    </source>
</evidence>
<evidence type="ECO:0008006" key="8">
    <source>
        <dbReference type="Google" id="ProtNLM"/>
    </source>
</evidence>
<dbReference type="PANTHER" id="PTHR31465">
    <property type="entry name" value="PROTEIN RTA1-RELATED"/>
    <property type="match status" value="1"/>
</dbReference>
<reference evidence="6 7" key="1">
    <citation type="submission" date="2017-03" db="EMBL/GenBank/DDBJ databases">
        <title>Genomes of endolithic fungi from Antarctica.</title>
        <authorList>
            <person name="Coleine C."/>
            <person name="Masonjones S."/>
            <person name="Stajich J.E."/>
        </authorList>
    </citation>
    <scope>NUCLEOTIDE SEQUENCE [LARGE SCALE GENOMIC DNA]</scope>
    <source>
        <strain evidence="6 7">CCFEE 6315</strain>
    </source>
</reference>
<accession>A0A4U0U818</accession>
<keyword evidence="7" id="KW-1185">Reference proteome</keyword>
<dbReference type="Pfam" id="PF04479">
    <property type="entry name" value="RTA1"/>
    <property type="match status" value="1"/>
</dbReference>
<dbReference type="OrthoDB" id="4521223at2759"/>
<comment type="caution">
    <text evidence="6">The sequence shown here is derived from an EMBL/GenBank/DDBJ whole genome shotgun (WGS) entry which is preliminary data.</text>
</comment>
<proteinExistence type="predicted"/>
<feature type="transmembrane region" description="Helical" evidence="5">
    <location>
        <begin position="97"/>
        <end position="117"/>
    </location>
</feature>
<keyword evidence="4 5" id="KW-0472">Membrane</keyword>
<evidence type="ECO:0000256" key="5">
    <source>
        <dbReference type="SAM" id="Phobius"/>
    </source>
</evidence>
<protein>
    <recommendedName>
        <fullName evidence="8">Sphingoid long-chain base transporter RSB1</fullName>
    </recommendedName>
</protein>
<evidence type="ECO:0000313" key="6">
    <source>
        <dbReference type="EMBL" id="TKA31400.1"/>
    </source>
</evidence>
<dbReference type="GO" id="GO:0000324">
    <property type="term" value="C:fungal-type vacuole"/>
    <property type="evidence" value="ECO:0007669"/>
    <property type="project" value="TreeGrafter"/>
</dbReference>